<dbReference type="Proteomes" id="UP000239340">
    <property type="component" value="Plasmid pSfreNXT3b"/>
</dbReference>
<evidence type="ECO:0000313" key="1">
    <source>
        <dbReference type="EMBL" id="AUX78973.1"/>
    </source>
</evidence>
<name>A0A2L0HBV9_RHIFR</name>
<organism evidence="1 2">
    <name type="scientific">Rhizobium fredii</name>
    <name type="common">Sinorhizobium fredii</name>
    <dbReference type="NCBI Taxonomy" id="380"/>
    <lineage>
        <taxon>Bacteria</taxon>
        <taxon>Pseudomonadati</taxon>
        <taxon>Pseudomonadota</taxon>
        <taxon>Alphaproteobacteria</taxon>
        <taxon>Hyphomicrobiales</taxon>
        <taxon>Rhizobiaceae</taxon>
        <taxon>Sinorhizobium/Ensifer group</taxon>
        <taxon>Sinorhizobium</taxon>
    </lineage>
</organism>
<accession>A0A2L0HBV9</accession>
<gene>
    <name evidence="1" type="ORF">NXT3_PB00317</name>
</gene>
<dbReference type="AlphaFoldDB" id="A0A2L0HBV9"/>
<dbReference type="EMBL" id="CP024309">
    <property type="protein sequence ID" value="AUX78973.1"/>
    <property type="molecule type" value="Genomic_DNA"/>
</dbReference>
<sequence>MRRQRPTVRRSSSTLRMIVVVIQVTLLWASVWKTPSDRESAVGAVTQPHHGKAAVIFITPR</sequence>
<evidence type="ECO:0000313" key="2">
    <source>
        <dbReference type="Proteomes" id="UP000239340"/>
    </source>
</evidence>
<reference evidence="1 2" key="1">
    <citation type="submission" date="2017-10" db="EMBL/GenBank/DDBJ databases">
        <title>Analysis of the genome sequences of Rhizobium populations associated to common bean (phaseolus vulgaris).</title>
        <authorList>
            <person name="Bustos P."/>
            <person name="Santamaria R.I."/>
            <person name="Miranda-Sanchez F."/>
            <person name="Perez-Carrascal O."/>
            <person name="Juarez S."/>
            <person name="Lozano L."/>
            <person name="Martinez-Flores I."/>
            <person name="Vinuesa P."/>
            <person name="Martinez-Romero E."/>
            <person name="Cevallos M.A."/>
            <person name="Romero D."/>
            <person name="Davila G."/>
            <person name="Gonzalez V."/>
        </authorList>
    </citation>
    <scope>NUCLEOTIDE SEQUENCE [LARGE SCALE GENOMIC DNA]</scope>
    <source>
        <strain evidence="1 2">NXT3</strain>
        <plasmid evidence="2">Plasmid psfrenxt3b</plasmid>
    </source>
</reference>
<geneLocation type="plasmid" evidence="2">
    <name>psfrenxt3b</name>
</geneLocation>
<keyword evidence="1" id="KW-0614">Plasmid</keyword>
<protein>
    <submittedName>
        <fullName evidence="1">Uncharacterized protein</fullName>
    </submittedName>
</protein>
<proteinExistence type="predicted"/>